<dbReference type="NCBIfam" id="TIGR03263">
    <property type="entry name" value="guanyl_kin"/>
    <property type="match status" value="1"/>
</dbReference>
<dbReference type="InterPro" id="IPR008144">
    <property type="entry name" value="Guanylate_kin-like_dom"/>
</dbReference>
<dbReference type="InterPro" id="IPR027417">
    <property type="entry name" value="P-loop_NTPase"/>
</dbReference>
<dbReference type="GO" id="GO:0005829">
    <property type="term" value="C:cytosol"/>
    <property type="evidence" value="ECO:0007669"/>
    <property type="project" value="TreeGrafter"/>
</dbReference>
<feature type="transmembrane region" description="Helical" evidence="7">
    <location>
        <begin position="9"/>
        <end position="26"/>
    </location>
</feature>
<evidence type="ECO:0000259" key="8">
    <source>
        <dbReference type="PROSITE" id="PS50052"/>
    </source>
</evidence>
<dbReference type="FunFam" id="3.30.63.10:FF:000002">
    <property type="entry name" value="Guanylate kinase 1"/>
    <property type="match status" value="1"/>
</dbReference>
<accession>A0A0S4IU78</accession>
<dbReference type="Proteomes" id="UP000051952">
    <property type="component" value="Unassembled WGS sequence"/>
</dbReference>
<dbReference type="Pfam" id="PF00625">
    <property type="entry name" value="Guanylate_kin"/>
    <property type="match status" value="1"/>
</dbReference>
<keyword evidence="10" id="KW-1185">Reference proteome</keyword>
<sequence length="240" mass="26119">MERLANNKVLISAAAGIVGVAALYFARRGCGSCCRGKPVAAAAVKKLDAIVISGPSGVGKGTLIQRLLAAYPDQFGFSVSHTTRDPRTGEVDGTHYHFIAKDNIQKMIANNEFLESCNVHGNIYGTSKAALADVTAQGKVAIIEMDVQGAQLLKTRQGALNFHYMFVTAPSMEELETRIRKRGADNDEKVKIRLETARKEYEFLQSSPEFFNTILANNNVEEAYEKLVALLVSLGVPLKN</sequence>
<evidence type="ECO:0000256" key="4">
    <source>
        <dbReference type="ARBA" id="ARBA00022741"/>
    </source>
</evidence>
<dbReference type="PROSITE" id="PS50052">
    <property type="entry name" value="GUANYLATE_KINASE_2"/>
    <property type="match status" value="1"/>
</dbReference>
<evidence type="ECO:0000313" key="10">
    <source>
        <dbReference type="Proteomes" id="UP000051952"/>
    </source>
</evidence>
<protein>
    <recommendedName>
        <fullName evidence="2">guanylate kinase</fullName>
        <ecNumber evidence="2">2.7.4.8</ecNumber>
    </recommendedName>
</protein>
<dbReference type="VEuPathDB" id="TriTrypDB:BSAL_67665"/>
<evidence type="ECO:0000256" key="3">
    <source>
        <dbReference type="ARBA" id="ARBA00022679"/>
    </source>
</evidence>
<dbReference type="InterPro" id="IPR008145">
    <property type="entry name" value="GK/Ca_channel_bsu"/>
</dbReference>
<keyword evidence="3" id="KW-0808">Transferase</keyword>
<dbReference type="FunFam" id="3.40.50.300:FF:000776">
    <property type="entry name" value="Guanylate kinase 2"/>
    <property type="match status" value="1"/>
</dbReference>
<dbReference type="CDD" id="cd00071">
    <property type="entry name" value="GMPK"/>
    <property type="match status" value="1"/>
</dbReference>
<dbReference type="AlphaFoldDB" id="A0A0S4IU78"/>
<dbReference type="InterPro" id="IPR017665">
    <property type="entry name" value="Guanylate_kinase"/>
</dbReference>
<feature type="domain" description="Guanylate kinase-like" evidence="8">
    <location>
        <begin position="47"/>
        <end position="232"/>
    </location>
</feature>
<dbReference type="GO" id="GO:0004385">
    <property type="term" value="F:GMP kinase activity"/>
    <property type="evidence" value="ECO:0007669"/>
    <property type="project" value="UniProtKB-EC"/>
</dbReference>
<keyword evidence="7" id="KW-0472">Membrane</keyword>
<organism evidence="9 10">
    <name type="scientific">Bodo saltans</name>
    <name type="common">Flagellated protozoan</name>
    <dbReference type="NCBI Taxonomy" id="75058"/>
    <lineage>
        <taxon>Eukaryota</taxon>
        <taxon>Discoba</taxon>
        <taxon>Euglenozoa</taxon>
        <taxon>Kinetoplastea</taxon>
        <taxon>Metakinetoplastina</taxon>
        <taxon>Eubodonida</taxon>
        <taxon>Bodonidae</taxon>
        <taxon>Bodo</taxon>
    </lineage>
</organism>
<dbReference type="Gene3D" id="3.30.63.10">
    <property type="entry name" value="Guanylate Kinase phosphate binding domain"/>
    <property type="match status" value="1"/>
</dbReference>
<comment type="similarity">
    <text evidence="1">Belongs to the guanylate kinase family.</text>
</comment>
<name>A0A0S4IU78_BODSA</name>
<dbReference type="OrthoDB" id="6334211at2759"/>
<keyword evidence="6" id="KW-0067">ATP-binding</keyword>
<dbReference type="EC" id="2.7.4.8" evidence="2"/>
<evidence type="ECO:0000256" key="7">
    <source>
        <dbReference type="SAM" id="Phobius"/>
    </source>
</evidence>
<proteinExistence type="inferred from homology"/>
<evidence type="ECO:0000313" key="9">
    <source>
        <dbReference type="EMBL" id="CUF94486.1"/>
    </source>
</evidence>
<reference evidence="10" key="1">
    <citation type="submission" date="2015-09" db="EMBL/GenBank/DDBJ databases">
        <authorList>
            <consortium name="Pathogen Informatics"/>
        </authorList>
    </citation>
    <scope>NUCLEOTIDE SEQUENCE [LARGE SCALE GENOMIC DNA]</scope>
    <source>
        <strain evidence="10">Lake Konstanz</strain>
    </source>
</reference>
<dbReference type="EMBL" id="CYKH01000457">
    <property type="protein sequence ID" value="CUF94486.1"/>
    <property type="molecule type" value="Genomic_DNA"/>
</dbReference>
<dbReference type="PROSITE" id="PS00856">
    <property type="entry name" value="GUANYLATE_KINASE_1"/>
    <property type="match status" value="1"/>
</dbReference>
<evidence type="ECO:0000256" key="6">
    <source>
        <dbReference type="ARBA" id="ARBA00022840"/>
    </source>
</evidence>
<gene>
    <name evidence="9" type="ORF">BSAL_67665</name>
</gene>
<dbReference type="PANTHER" id="PTHR23117">
    <property type="entry name" value="GUANYLATE KINASE-RELATED"/>
    <property type="match status" value="1"/>
</dbReference>
<evidence type="ECO:0000256" key="5">
    <source>
        <dbReference type="ARBA" id="ARBA00022777"/>
    </source>
</evidence>
<dbReference type="Gene3D" id="3.40.50.300">
    <property type="entry name" value="P-loop containing nucleotide triphosphate hydrolases"/>
    <property type="match status" value="1"/>
</dbReference>
<keyword evidence="5" id="KW-0418">Kinase</keyword>
<keyword evidence="7" id="KW-1133">Transmembrane helix</keyword>
<dbReference type="InterPro" id="IPR020590">
    <property type="entry name" value="Guanylate_kinase_CS"/>
</dbReference>
<dbReference type="PANTHER" id="PTHR23117:SF17">
    <property type="entry name" value="KINASE, PUTATIVE-RELATED"/>
    <property type="match status" value="1"/>
</dbReference>
<evidence type="ECO:0000256" key="2">
    <source>
        <dbReference type="ARBA" id="ARBA00012961"/>
    </source>
</evidence>
<dbReference type="GO" id="GO:0005524">
    <property type="term" value="F:ATP binding"/>
    <property type="evidence" value="ECO:0007669"/>
    <property type="project" value="UniProtKB-KW"/>
</dbReference>
<dbReference type="SUPFAM" id="SSF52540">
    <property type="entry name" value="P-loop containing nucleoside triphosphate hydrolases"/>
    <property type="match status" value="1"/>
</dbReference>
<evidence type="ECO:0000256" key="1">
    <source>
        <dbReference type="ARBA" id="ARBA00005790"/>
    </source>
</evidence>
<dbReference type="SMART" id="SM00072">
    <property type="entry name" value="GuKc"/>
    <property type="match status" value="1"/>
</dbReference>
<keyword evidence="4" id="KW-0547">Nucleotide-binding</keyword>
<keyword evidence="7" id="KW-0812">Transmembrane</keyword>
<dbReference type="OMA" id="EWAVVHG"/>